<sequence length="445" mass="49196">MLGTLNALSSPSNGNKGVGQPPSESPPVDSRDAAMNPVSEIALRRFIKSECSPDGLPLLIETIFERSDLTDTIRCLSKDDAQAFIDAADETLGRFDLPSRTRANCLRQLYKTCGHHKLIPRSLEVFICYDRDGGPEYSGGYADVYKRQHCGKEIAVKVIRTCSKSDLRKVFAMFCKEFVTWKTLQHPHVLPLIGVNTSGAHFVMVSEWMNNGNINEFVKENPDKNRLKLLGGVAKGLIYVHKQRMIHGDLKGANILIDQTGNALLADFGFLTIISNTASLFHSSSHAQGGTVRWMSPELLNPQQFGLDASSPTVPSDCYALGMVIYETISGKPPFHKDQLDWAVMLKVLNGELPDRGVEFTDGLWTILERCWTPRAGERPGVGDVLRCLDTYSNLSVPSSPGMDIVWKSCPVPDPGRHVGRSSGRRILSPSWPGSRDRGPRTDFR</sequence>
<keyword evidence="3" id="KW-0808">Transferase</keyword>
<evidence type="ECO:0000259" key="2">
    <source>
        <dbReference type="PROSITE" id="PS50011"/>
    </source>
</evidence>
<dbReference type="SUPFAM" id="SSF56112">
    <property type="entry name" value="Protein kinase-like (PK-like)"/>
    <property type="match status" value="1"/>
</dbReference>
<reference evidence="3" key="2">
    <citation type="submission" date="2020-11" db="EMBL/GenBank/DDBJ databases">
        <authorList>
            <consortium name="DOE Joint Genome Institute"/>
            <person name="Kuo A."/>
            <person name="Miyauchi S."/>
            <person name="Kiss E."/>
            <person name="Drula E."/>
            <person name="Kohler A."/>
            <person name="Sanchez-Garcia M."/>
            <person name="Andreopoulos B."/>
            <person name="Barry K.W."/>
            <person name="Bonito G."/>
            <person name="Buee M."/>
            <person name="Carver A."/>
            <person name="Chen C."/>
            <person name="Cichocki N."/>
            <person name="Clum A."/>
            <person name="Culley D."/>
            <person name="Crous P.W."/>
            <person name="Fauchery L."/>
            <person name="Girlanda M."/>
            <person name="Hayes R."/>
            <person name="Keri Z."/>
            <person name="Labutti K."/>
            <person name="Lipzen A."/>
            <person name="Lombard V."/>
            <person name="Magnuson J."/>
            <person name="Maillard F."/>
            <person name="Morin E."/>
            <person name="Murat C."/>
            <person name="Nolan M."/>
            <person name="Ohm R."/>
            <person name="Pangilinan J."/>
            <person name="Pereira M."/>
            <person name="Perotto S."/>
            <person name="Peter M."/>
            <person name="Riley R."/>
            <person name="Sitrit Y."/>
            <person name="Stielow B."/>
            <person name="Szollosi G."/>
            <person name="Zifcakova L."/>
            <person name="Stursova M."/>
            <person name="Spatafora J.W."/>
            <person name="Tedersoo L."/>
            <person name="Vaario L.-M."/>
            <person name="Yamada A."/>
            <person name="Yan M."/>
            <person name="Wang P."/>
            <person name="Xu J."/>
            <person name="Bruns T."/>
            <person name="Baldrian P."/>
            <person name="Vilgalys R."/>
            <person name="Henrissat B."/>
            <person name="Grigoriev I.V."/>
            <person name="Hibbett D."/>
            <person name="Nagy L.G."/>
            <person name="Martin F.M."/>
        </authorList>
    </citation>
    <scope>NUCLEOTIDE SEQUENCE</scope>
    <source>
        <strain evidence="3">UH-Tt-Lm1</strain>
    </source>
</reference>
<feature type="domain" description="Protein kinase" evidence="2">
    <location>
        <begin position="130"/>
        <end position="395"/>
    </location>
</feature>
<dbReference type="GO" id="GO:0004674">
    <property type="term" value="F:protein serine/threonine kinase activity"/>
    <property type="evidence" value="ECO:0007669"/>
    <property type="project" value="TreeGrafter"/>
</dbReference>
<evidence type="ECO:0000313" key="3">
    <source>
        <dbReference type="EMBL" id="KAF9785320.1"/>
    </source>
</evidence>
<protein>
    <submittedName>
        <fullName evidence="3">Kinase-like domain-containing protein</fullName>
    </submittedName>
</protein>
<reference evidence="3" key="1">
    <citation type="journal article" date="2020" name="Nat. Commun.">
        <title>Large-scale genome sequencing of mycorrhizal fungi provides insights into the early evolution of symbiotic traits.</title>
        <authorList>
            <person name="Miyauchi S."/>
            <person name="Kiss E."/>
            <person name="Kuo A."/>
            <person name="Drula E."/>
            <person name="Kohler A."/>
            <person name="Sanchez-Garcia M."/>
            <person name="Morin E."/>
            <person name="Andreopoulos B."/>
            <person name="Barry K.W."/>
            <person name="Bonito G."/>
            <person name="Buee M."/>
            <person name="Carver A."/>
            <person name="Chen C."/>
            <person name="Cichocki N."/>
            <person name="Clum A."/>
            <person name="Culley D."/>
            <person name="Crous P.W."/>
            <person name="Fauchery L."/>
            <person name="Girlanda M."/>
            <person name="Hayes R.D."/>
            <person name="Keri Z."/>
            <person name="LaButti K."/>
            <person name="Lipzen A."/>
            <person name="Lombard V."/>
            <person name="Magnuson J."/>
            <person name="Maillard F."/>
            <person name="Murat C."/>
            <person name="Nolan M."/>
            <person name="Ohm R.A."/>
            <person name="Pangilinan J."/>
            <person name="Pereira M.F."/>
            <person name="Perotto S."/>
            <person name="Peter M."/>
            <person name="Pfister S."/>
            <person name="Riley R."/>
            <person name="Sitrit Y."/>
            <person name="Stielow J.B."/>
            <person name="Szollosi G."/>
            <person name="Zifcakova L."/>
            <person name="Stursova M."/>
            <person name="Spatafora J.W."/>
            <person name="Tedersoo L."/>
            <person name="Vaario L.M."/>
            <person name="Yamada A."/>
            <person name="Yan M."/>
            <person name="Wang P."/>
            <person name="Xu J."/>
            <person name="Bruns T."/>
            <person name="Baldrian P."/>
            <person name="Vilgalys R."/>
            <person name="Dunand C."/>
            <person name="Henrissat B."/>
            <person name="Grigoriev I.V."/>
            <person name="Hibbett D."/>
            <person name="Nagy L.G."/>
            <person name="Martin F.M."/>
        </authorList>
    </citation>
    <scope>NUCLEOTIDE SEQUENCE</scope>
    <source>
        <strain evidence="3">UH-Tt-Lm1</strain>
    </source>
</reference>
<name>A0A9P6L6Z0_9AGAM</name>
<dbReference type="Pfam" id="PF00069">
    <property type="entry name" value="Pkinase"/>
    <property type="match status" value="1"/>
</dbReference>
<dbReference type="SMART" id="SM00220">
    <property type="entry name" value="S_TKc"/>
    <property type="match status" value="1"/>
</dbReference>
<dbReference type="InterPro" id="IPR008271">
    <property type="entry name" value="Ser/Thr_kinase_AS"/>
</dbReference>
<dbReference type="InterPro" id="IPR000719">
    <property type="entry name" value="Prot_kinase_dom"/>
</dbReference>
<comment type="caution">
    <text evidence="3">The sequence shown here is derived from an EMBL/GenBank/DDBJ whole genome shotgun (WGS) entry which is preliminary data.</text>
</comment>
<dbReference type="Gene3D" id="1.10.510.10">
    <property type="entry name" value="Transferase(Phosphotransferase) domain 1"/>
    <property type="match status" value="1"/>
</dbReference>
<keyword evidence="4" id="KW-1185">Reference proteome</keyword>
<feature type="region of interest" description="Disordered" evidence="1">
    <location>
        <begin position="416"/>
        <end position="445"/>
    </location>
</feature>
<dbReference type="InterPro" id="IPR051681">
    <property type="entry name" value="Ser/Thr_Kinases-Pseudokinases"/>
</dbReference>
<proteinExistence type="predicted"/>
<dbReference type="EMBL" id="WIUZ02000007">
    <property type="protein sequence ID" value="KAF9785320.1"/>
    <property type="molecule type" value="Genomic_DNA"/>
</dbReference>
<organism evidence="3 4">
    <name type="scientific">Thelephora terrestris</name>
    <dbReference type="NCBI Taxonomy" id="56493"/>
    <lineage>
        <taxon>Eukaryota</taxon>
        <taxon>Fungi</taxon>
        <taxon>Dikarya</taxon>
        <taxon>Basidiomycota</taxon>
        <taxon>Agaricomycotina</taxon>
        <taxon>Agaricomycetes</taxon>
        <taxon>Thelephorales</taxon>
        <taxon>Thelephoraceae</taxon>
        <taxon>Thelephora</taxon>
    </lineage>
</organism>
<dbReference type="PROSITE" id="PS00108">
    <property type="entry name" value="PROTEIN_KINASE_ST"/>
    <property type="match status" value="1"/>
</dbReference>
<keyword evidence="3" id="KW-0418">Kinase</keyword>
<feature type="region of interest" description="Disordered" evidence="1">
    <location>
        <begin position="1"/>
        <end position="33"/>
    </location>
</feature>
<feature type="compositionally biased region" description="Polar residues" evidence="1">
    <location>
        <begin position="1"/>
        <end position="15"/>
    </location>
</feature>
<evidence type="ECO:0000256" key="1">
    <source>
        <dbReference type="SAM" id="MobiDB-lite"/>
    </source>
</evidence>
<dbReference type="OrthoDB" id="10252171at2759"/>
<dbReference type="PANTHER" id="PTHR44329">
    <property type="entry name" value="SERINE/THREONINE-PROTEIN KINASE TNNI3K-RELATED"/>
    <property type="match status" value="1"/>
</dbReference>
<dbReference type="Proteomes" id="UP000736335">
    <property type="component" value="Unassembled WGS sequence"/>
</dbReference>
<feature type="compositionally biased region" description="Basic and acidic residues" evidence="1">
    <location>
        <begin position="435"/>
        <end position="445"/>
    </location>
</feature>
<dbReference type="PROSITE" id="PS50011">
    <property type="entry name" value="PROTEIN_KINASE_DOM"/>
    <property type="match status" value="1"/>
</dbReference>
<dbReference type="InterPro" id="IPR011009">
    <property type="entry name" value="Kinase-like_dom_sf"/>
</dbReference>
<dbReference type="AlphaFoldDB" id="A0A9P6L6Z0"/>
<evidence type="ECO:0000313" key="4">
    <source>
        <dbReference type="Proteomes" id="UP000736335"/>
    </source>
</evidence>
<accession>A0A9P6L6Z0</accession>
<dbReference type="GO" id="GO:0005524">
    <property type="term" value="F:ATP binding"/>
    <property type="evidence" value="ECO:0007669"/>
    <property type="project" value="InterPro"/>
</dbReference>
<gene>
    <name evidence="3" type="ORF">BJ322DRAFT_824676</name>
</gene>